<evidence type="ECO:0000256" key="1">
    <source>
        <dbReference type="ARBA" id="ARBA00023015"/>
    </source>
</evidence>
<dbReference type="SUPFAM" id="SSF46689">
    <property type="entry name" value="Homeodomain-like"/>
    <property type="match status" value="2"/>
</dbReference>
<dbReference type="SMART" id="SM00342">
    <property type="entry name" value="HTH_ARAC"/>
    <property type="match status" value="1"/>
</dbReference>
<keyword evidence="6" id="KW-1185">Reference proteome</keyword>
<name>A0A5K7S3N5_9BACT</name>
<protein>
    <submittedName>
        <fullName evidence="5">Transcriptional regulator, AraC family</fullName>
    </submittedName>
</protein>
<sequence>MKKQEGFPGQISYVIPDRILALAQENSLISGLFVTDIGYYPQARHHFRERPSGSEQLILIYCVQGKGEIRLNETVFTIPANYFFIIPAGVSHAYRADEKDPWSIYWIHFTGLKSSAWARFASKVTAIERGRNARISDRTDLFSEIFRNLDRGFSIETLEYVNLCLPYLLASFTRLNQFRLIREPGEKDIVGQSINFMLDHLREKLKLEKIAAETCLSASHFSRLFQNCTGHSPIDYFIQLKIQRACRLLDNSGQTIAEIALEMGFEDQFYFSRLFRKMMGMAPTQYRKRRV</sequence>
<evidence type="ECO:0000313" key="5">
    <source>
        <dbReference type="EMBL" id="BBE16188.1"/>
    </source>
</evidence>
<dbReference type="InterPro" id="IPR018060">
    <property type="entry name" value="HTH_AraC"/>
</dbReference>
<dbReference type="PANTHER" id="PTHR43280">
    <property type="entry name" value="ARAC-FAMILY TRANSCRIPTIONAL REGULATOR"/>
    <property type="match status" value="1"/>
</dbReference>
<dbReference type="Proteomes" id="UP001193389">
    <property type="component" value="Chromosome"/>
</dbReference>
<dbReference type="PRINTS" id="PR00032">
    <property type="entry name" value="HTHARAC"/>
</dbReference>
<dbReference type="Gene3D" id="1.10.10.60">
    <property type="entry name" value="Homeodomain-like"/>
    <property type="match status" value="2"/>
</dbReference>
<feature type="domain" description="HTH araC/xylS-type" evidence="4">
    <location>
        <begin position="191"/>
        <end position="289"/>
    </location>
</feature>
<organism evidence="5 6">
    <name type="scientific">Aquipluma nitroreducens</name>
    <dbReference type="NCBI Taxonomy" id="2010828"/>
    <lineage>
        <taxon>Bacteria</taxon>
        <taxon>Pseudomonadati</taxon>
        <taxon>Bacteroidota</taxon>
        <taxon>Bacteroidia</taxon>
        <taxon>Marinilabiliales</taxon>
        <taxon>Prolixibacteraceae</taxon>
        <taxon>Aquipluma</taxon>
    </lineage>
</organism>
<dbReference type="RefSeq" id="WP_318349286.1">
    <property type="nucleotide sequence ID" value="NZ_AP018694.1"/>
</dbReference>
<dbReference type="InterPro" id="IPR009057">
    <property type="entry name" value="Homeodomain-like_sf"/>
</dbReference>
<keyword evidence="1" id="KW-0805">Transcription regulation</keyword>
<dbReference type="PROSITE" id="PS00041">
    <property type="entry name" value="HTH_ARAC_FAMILY_1"/>
    <property type="match status" value="1"/>
</dbReference>
<proteinExistence type="predicted"/>
<dbReference type="KEGG" id="anf:AQPE_0325"/>
<dbReference type="GO" id="GO:0003700">
    <property type="term" value="F:DNA-binding transcription factor activity"/>
    <property type="evidence" value="ECO:0007669"/>
    <property type="project" value="InterPro"/>
</dbReference>
<reference evidence="5" key="1">
    <citation type="journal article" date="2020" name="Int. J. Syst. Evol. Microbiol.">
        <title>Aquipluma nitroreducens gen. nov. sp. nov., a novel facultatively anaerobic bacterium isolated from a freshwater lake.</title>
        <authorList>
            <person name="Watanabe M."/>
            <person name="Kojima H."/>
            <person name="Fukui M."/>
        </authorList>
    </citation>
    <scope>NUCLEOTIDE SEQUENCE</scope>
    <source>
        <strain evidence="5">MeG22</strain>
    </source>
</reference>
<dbReference type="InterPro" id="IPR020449">
    <property type="entry name" value="Tscrpt_reg_AraC-type_HTH"/>
</dbReference>
<dbReference type="InterPro" id="IPR018062">
    <property type="entry name" value="HTH_AraC-typ_CS"/>
</dbReference>
<dbReference type="PANTHER" id="PTHR43280:SF30">
    <property type="entry name" value="MMSAB OPERON REGULATORY PROTEIN"/>
    <property type="match status" value="1"/>
</dbReference>
<gene>
    <name evidence="5" type="ORF">AQPE_0325</name>
</gene>
<dbReference type="SUPFAM" id="SSF51215">
    <property type="entry name" value="Regulatory protein AraC"/>
    <property type="match status" value="1"/>
</dbReference>
<keyword evidence="3" id="KW-0804">Transcription</keyword>
<evidence type="ECO:0000259" key="4">
    <source>
        <dbReference type="PROSITE" id="PS01124"/>
    </source>
</evidence>
<dbReference type="Gene3D" id="2.60.120.280">
    <property type="entry name" value="Regulatory protein AraC"/>
    <property type="match status" value="1"/>
</dbReference>
<dbReference type="EMBL" id="AP018694">
    <property type="protein sequence ID" value="BBE16188.1"/>
    <property type="molecule type" value="Genomic_DNA"/>
</dbReference>
<evidence type="ECO:0000313" key="6">
    <source>
        <dbReference type="Proteomes" id="UP001193389"/>
    </source>
</evidence>
<dbReference type="PROSITE" id="PS01124">
    <property type="entry name" value="HTH_ARAC_FAMILY_2"/>
    <property type="match status" value="1"/>
</dbReference>
<evidence type="ECO:0000256" key="2">
    <source>
        <dbReference type="ARBA" id="ARBA00023125"/>
    </source>
</evidence>
<dbReference type="InterPro" id="IPR003313">
    <property type="entry name" value="AraC-bd"/>
</dbReference>
<dbReference type="Pfam" id="PF02311">
    <property type="entry name" value="AraC_binding"/>
    <property type="match status" value="1"/>
</dbReference>
<dbReference type="Pfam" id="PF12833">
    <property type="entry name" value="HTH_18"/>
    <property type="match status" value="1"/>
</dbReference>
<dbReference type="GO" id="GO:0043565">
    <property type="term" value="F:sequence-specific DNA binding"/>
    <property type="evidence" value="ECO:0007669"/>
    <property type="project" value="InterPro"/>
</dbReference>
<dbReference type="InterPro" id="IPR037923">
    <property type="entry name" value="HTH-like"/>
</dbReference>
<keyword evidence="2" id="KW-0238">DNA-binding</keyword>
<evidence type="ECO:0000256" key="3">
    <source>
        <dbReference type="ARBA" id="ARBA00023163"/>
    </source>
</evidence>
<dbReference type="CDD" id="cd06986">
    <property type="entry name" value="cupin_MmsR-like_N"/>
    <property type="match status" value="1"/>
</dbReference>
<dbReference type="AlphaFoldDB" id="A0A5K7S3N5"/>
<accession>A0A5K7S3N5</accession>